<dbReference type="InterPro" id="IPR003811">
    <property type="entry name" value="G3P_acylTferase_PlsY"/>
</dbReference>
<keyword evidence="12" id="KW-1185">Reference proteome</keyword>
<protein>
    <submittedName>
        <fullName evidence="11">Acyl-phosphate glycerol-3-phosphate acyltransferase</fullName>
    </submittedName>
</protein>
<evidence type="ECO:0000256" key="2">
    <source>
        <dbReference type="ARBA" id="ARBA00022516"/>
    </source>
</evidence>
<evidence type="ECO:0000256" key="7">
    <source>
        <dbReference type="ARBA" id="ARBA00023136"/>
    </source>
</evidence>
<feature type="transmembrane region" description="Helical" evidence="10">
    <location>
        <begin position="75"/>
        <end position="94"/>
    </location>
</feature>
<feature type="transmembrane region" description="Helical" evidence="10">
    <location>
        <begin position="157"/>
        <end position="174"/>
    </location>
</feature>
<keyword evidence="9" id="KW-1208">Phospholipid metabolism</keyword>
<dbReference type="Pfam" id="PF02660">
    <property type="entry name" value="G3P_acyltransf"/>
    <property type="match status" value="1"/>
</dbReference>
<dbReference type="EMBL" id="FOOG01000011">
    <property type="protein sequence ID" value="SFF86462.1"/>
    <property type="molecule type" value="Genomic_DNA"/>
</dbReference>
<evidence type="ECO:0000256" key="5">
    <source>
        <dbReference type="ARBA" id="ARBA00022989"/>
    </source>
</evidence>
<evidence type="ECO:0000313" key="12">
    <source>
        <dbReference type="Proteomes" id="UP000198897"/>
    </source>
</evidence>
<dbReference type="GO" id="GO:0043772">
    <property type="term" value="F:acyl-phosphate glycerol-3-phosphate acyltransferase activity"/>
    <property type="evidence" value="ECO:0007669"/>
    <property type="project" value="InterPro"/>
</dbReference>
<dbReference type="Proteomes" id="UP000198897">
    <property type="component" value="Unassembled WGS sequence"/>
</dbReference>
<keyword evidence="3 11" id="KW-0808">Transferase</keyword>
<organism evidence="11 12">
    <name type="scientific">Halobacillus alkaliphilus</name>
    <dbReference type="NCBI Taxonomy" id="396056"/>
    <lineage>
        <taxon>Bacteria</taxon>
        <taxon>Bacillati</taxon>
        <taxon>Bacillota</taxon>
        <taxon>Bacilli</taxon>
        <taxon>Bacillales</taxon>
        <taxon>Bacillaceae</taxon>
        <taxon>Halobacillus</taxon>
    </lineage>
</organism>
<keyword evidence="4 10" id="KW-0812">Transmembrane</keyword>
<gene>
    <name evidence="11" type="ORF">SAMN05216353_11163</name>
</gene>
<dbReference type="PANTHER" id="PTHR30309">
    <property type="entry name" value="INNER MEMBRANE PROTEIN YGIH"/>
    <property type="match status" value="1"/>
</dbReference>
<reference evidence="12" key="1">
    <citation type="submission" date="2016-10" db="EMBL/GenBank/DDBJ databases">
        <authorList>
            <person name="Varghese N."/>
            <person name="Submissions S."/>
        </authorList>
    </citation>
    <scope>NUCLEOTIDE SEQUENCE [LARGE SCALE GENOMIC DNA]</scope>
    <source>
        <strain evidence="12">FP5</strain>
    </source>
</reference>
<evidence type="ECO:0000256" key="6">
    <source>
        <dbReference type="ARBA" id="ARBA00023098"/>
    </source>
</evidence>
<feature type="transmembrane region" description="Helical" evidence="10">
    <location>
        <begin position="48"/>
        <end position="69"/>
    </location>
</feature>
<evidence type="ECO:0000256" key="4">
    <source>
        <dbReference type="ARBA" id="ARBA00022692"/>
    </source>
</evidence>
<keyword evidence="6" id="KW-0443">Lipid metabolism</keyword>
<dbReference type="GO" id="GO:0008654">
    <property type="term" value="P:phospholipid biosynthetic process"/>
    <property type="evidence" value="ECO:0007669"/>
    <property type="project" value="UniProtKB-KW"/>
</dbReference>
<accession>A0A1I2M4P2</accession>
<feature type="transmembrane region" description="Helical" evidence="10">
    <location>
        <begin position="133"/>
        <end position="150"/>
    </location>
</feature>
<sequence length="187" mass="20137">MWIVICYLLANINGAYMVTRWRKGEDIRTLGSGTGGARNAGRILGKPAFVMTVVIDALKVIIPLSLLLYLSVSPIIIGLSAIALITGHIWPIFLKGRGGKGVVVYLAALLMLEPIGLLLFGLIAFIASVTPLPFSKVMIAAMGIPPLLTLWQESPEVGLCLGIGYILVVIAHTFPVHPRLLTKEEQI</sequence>
<dbReference type="PANTHER" id="PTHR30309:SF0">
    <property type="entry name" value="GLYCEROL-3-PHOSPHATE ACYLTRANSFERASE-RELATED"/>
    <property type="match status" value="1"/>
</dbReference>
<keyword evidence="1" id="KW-1003">Cell membrane</keyword>
<keyword evidence="7 10" id="KW-0472">Membrane</keyword>
<dbReference type="GO" id="GO:0005886">
    <property type="term" value="C:plasma membrane"/>
    <property type="evidence" value="ECO:0007669"/>
    <property type="project" value="InterPro"/>
</dbReference>
<evidence type="ECO:0000256" key="1">
    <source>
        <dbReference type="ARBA" id="ARBA00022475"/>
    </source>
</evidence>
<keyword evidence="2" id="KW-0444">Lipid biosynthesis</keyword>
<evidence type="ECO:0000313" key="11">
    <source>
        <dbReference type="EMBL" id="SFF86462.1"/>
    </source>
</evidence>
<keyword evidence="11" id="KW-0012">Acyltransferase</keyword>
<evidence type="ECO:0000256" key="3">
    <source>
        <dbReference type="ARBA" id="ARBA00022679"/>
    </source>
</evidence>
<keyword evidence="5 10" id="KW-1133">Transmembrane helix</keyword>
<proteinExistence type="predicted"/>
<evidence type="ECO:0000256" key="8">
    <source>
        <dbReference type="ARBA" id="ARBA00023209"/>
    </source>
</evidence>
<evidence type="ECO:0000256" key="10">
    <source>
        <dbReference type="SAM" id="Phobius"/>
    </source>
</evidence>
<evidence type="ECO:0000256" key="9">
    <source>
        <dbReference type="ARBA" id="ARBA00023264"/>
    </source>
</evidence>
<keyword evidence="8" id="KW-0594">Phospholipid biosynthesis</keyword>
<feature type="transmembrane region" description="Helical" evidence="10">
    <location>
        <begin position="103"/>
        <end position="127"/>
    </location>
</feature>
<dbReference type="SMART" id="SM01207">
    <property type="entry name" value="G3P_acyltransf"/>
    <property type="match status" value="1"/>
</dbReference>
<name>A0A1I2M4P2_9BACI</name>
<dbReference type="AlphaFoldDB" id="A0A1I2M4P2"/>